<sequence length="176" mass="20342">MSRQRRLDLKKSKGRKTLYDSNFFIEDPWPLLKRYMPVIGGDLLVGCFSIAITTVLVTVTYLSTLPTVLLSQIFFFGSLGSGLIFTIAKFKVLSGRTHWVWISTGIYFTCLLISLPAIIYRPSLYLYLMALVGPLAGLLILNSNRCKEMRKKMVEIRNKREERVVTLKKQGKWKWW</sequence>
<protein>
    <submittedName>
        <fullName evidence="2">Uncharacterized protein</fullName>
    </submittedName>
</protein>
<feature type="transmembrane region" description="Helical" evidence="1">
    <location>
        <begin position="43"/>
        <end position="62"/>
    </location>
</feature>
<reference evidence="2 3" key="1">
    <citation type="submission" date="2016-10" db="EMBL/GenBank/DDBJ databases">
        <authorList>
            <person name="Varghese N."/>
            <person name="Submissions S."/>
        </authorList>
    </citation>
    <scope>NUCLEOTIDE SEQUENCE [LARGE SCALE GENOMIC DNA]</scope>
    <source>
        <strain evidence="2 3">BS2771</strain>
    </source>
</reference>
<feature type="transmembrane region" description="Helical" evidence="1">
    <location>
        <begin position="68"/>
        <end position="87"/>
    </location>
</feature>
<evidence type="ECO:0000313" key="3">
    <source>
        <dbReference type="Proteomes" id="UP000199620"/>
    </source>
</evidence>
<evidence type="ECO:0000313" key="2">
    <source>
        <dbReference type="EMBL" id="SDU95872.1"/>
    </source>
</evidence>
<evidence type="ECO:0000256" key="1">
    <source>
        <dbReference type="SAM" id="Phobius"/>
    </source>
</evidence>
<keyword evidence="1" id="KW-0812">Transmembrane</keyword>
<accession>A0ABY0WBR9</accession>
<name>A0ABY0WBR9_9PSED</name>
<proteinExistence type="predicted"/>
<organism evidence="2 3">
    <name type="scientific">Pseudomonas brenneri</name>
    <dbReference type="NCBI Taxonomy" id="129817"/>
    <lineage>
        <taxon>Bacteria</taxon>
        <taxon>Pseudomonadati</taxon>
        <taxon>Pseudomonadota</taxon>
        <taxon>Gammaproteobacteria</taxon>
        <taxon>Pseudomonadales</taxon>
        <taxon>Pseudomonadaceae</taxon>
        <taxon>Pseudomonas</taxon>
    </lineage>
</organism>
<dbReference type="RefSeq" id="WP_032857288.1">
    <property type="nucleotide sequence ID" value="NZ_BMNU01000007.1"/>
</dbReference>
<keyword evidence="1" id="KW-1133">Transmembrane helix</keyword>
<feature type="transmembrane region" description="Helical" evidence="1">
    <location>
        <begin position="99"/>
        <end position="119"/>
    </location>
</feature>
<keyword evidence="1" id="KW-0472">Membrane</keyword>
<gene>
    <name evidence="2" type="ORF">SAMN04490181_2165</name>
</gene>
<feature type="transmembrane region" description="Helical" evidence="1">
    <location>
        <begin position="125"/>
        <end position="143"/>
    </location>
</feature>
<dbReference type="EMBL" id="LT629800">
    <property type="protein sequence ID" value="SDU95872.1"/>
    <property type="molecule type" value="Genomic_DNA"/>
</dbReference>
<dbReference type="Proteomes" id="UP000199620">
    <property type="component" value="Chromosome I"/>
</dbReference>
<keyword evidence="3" id="KW-1185">Reference proteome</keyword>